<evidence type="ECO:0000313" key="2">
    <source>
        <dbReference type="Proteomes" id="UP000016743"/>
    </source>
</evidence>
<evidence type="ECO:0000313" key="1">
    <source>
        <dbReference type="EMBL" id="AGW42702.1"/>
    </source>
</evidence>
<dbReference type="Proteomes" id="UP000016743">
    <property type="component" value="Chromosome"/>
</dbReference>
<gene>
    <name evidence="1" type="ORF">O159_28220</name>
</gene>
<protein>
    <submittedName>
        <fullName evidence="1">Uncharacterized protein</fullName>
    </submittedName>
</protein>
<dbReference type="PATRIC" id="fig|1389489.3.peg.2705"/>
<accession>U3PD45</accession>
<name>U3PD45_LEIXC</name>
<dbReference type="RefSeq" id="WP_021756172.1">
    <property type="nucleotide sequence ID" value="NC_022438.1"/>
</dbReference>
<organism evidence="1 2">
    <name type="scientific">Leifsonia xyli subsp. cynodontis DSM 46306</name>
    <dbReference type="NCBI Taxonomy" id="1389489"/>
    <lineage>
        <taxon>Bacteria</taxon>
        <taxon>Bacillati</taxon>
        <taxon>Actinomycetota</taxon>
        <taxon>Actinomycetes</taxon>
        <taxon>Micrococcales</taxon>
        <taxon>Microbacteriaceae</taxon>
        <taxon>Leifsonia</taxon>
    </lineage>
</organism>
<dbReference type="AlphaFoldDB" id="U3PD45"/>
<dbReference type="KEGG" id="lxy:O159_28220"/>
<proteinExistence type="predicted"/>
<keyword evidence="2" id="KW-1185">Reference proteome</keyword>
<dbReference type="EMBL" id="CP006734">
    <property type="protein sequence ID" value="AGW42702.1"/>
    <property type="molecule type" value="Genomic_DNA"/>
</dbReference>
<dbReference type="HOGENOM" id="CLU_2898739_0_0_11"/>
<sequence length="62" mass="6855">MAETYRTASLDEHSARALAANGLRLALTDTADEAAFTEWIRSSFRGFHDRQPSDETLAEARG</sequence>
<reference evidence="1 2" key="1">
    <citation type="journal article" date="2013" name="Genome Announc.">
        <title>Complete Genome Sequence of Leifsonia xyli subsp. cynodontis Strain DSM46306, a Gram-Positive Bacterial Pathogen of Grasses.</title>
        <authorList>
            <person name="Monteiro-Vitorello C.B."/>
            <person name="Zerillo M.M."/>
            <person name="Van Sluys M.A."/>
            <person name="Camargo L.E."/>
            <person name="Kitajima J.P."/>
        </authorList>
    </citation>
    <scope>NUCLEOTIDE SEQUENCE [LARGE SCALE GENOMIC DNA]</scope>
    <source>
        <strain evidence="1 2">DSM 46306</strain>
    </source>
</reference>